<dbReference type="Proteomes" id="UP000317243">
    <property type="component" value="Unassembled WGS sequence"/>
</dbReference>
<reference evidence="2 3" key="1">
    <citation type="submission" date="2019-02" db="EMBL/GenBank/DDBJ databases">
        <title>Deep-cultivation of Planctomycetes and their phenomic and genomic characterization uncovers novel biology.</title>
        <authorList>
            <person name="Wiegand S."/>
            <person name="Jogler M."/>
            <person name="Boedeker C."/>
            <person name="Pinto D."/>
            <person name="Vollmers J."/>
            <person name="Rivas-Marin E."/>
            <person name="Kohn T."/>
            <person name="Peeters S.H."/>
            <person name="Heuer A."/>
            <person name="Rast P."/>
            <person name="Oberbeckmann S."/>
            <person name="Bunk B."/>
            <person name="Jeske O."/>
            <person name="Meyerdierks A."/>
            <person name="Storesund J.E."/>
            <person name="Kallscheuer N."/>
            <person name="Luecker S."/>
            <person name="Lage O.M."/>
            <person name="Pohl T."/>
            <person name="Merkel B.J."/>
            <person name="Hornburger P."/>
            <person name="Mueller R.-W."/>
            <person name="Bruemmer F."/>
            <person name="Labrenz M."/>
            <person name="Spormann A.M."/>
            <person name="Op Den Camp H."/>
            <person name="Overmann J."/>
            <person name="Amann R."/>
            <person name="Jetten M.S.M."/>
            <person name="Mascher T."/>
            <person name="Medema M.H."/>
            <person name="Devos D.P."/>
            <person name="Kaster A.-K."/>
            <person name="Ovreas L."/>
            <person name="Rohde M."/>
            <person name="Galperin M.Y."/>
            <person name="Jogler C."/>
        </authorList>
    </citation>
    <scope>NUCLEOTIDE SEQUENCE [LARGE SCALE GENOMIC DNA]</scope>
    <source>
        <strain evidence="2 3">KOR42</strain>
    </source>
</reference>
<dbReference type="AlphaFoldDB" id="A0A5C5WLP6"/>
<name>A0A5C5WLP6_9PLAN</name>
<proteinExistence type="predicted"/>
<evidence type="ECO:0000313" key="3">
    <source>
        <dbReference type="Proteomes" id="UP000317243"/>
    </source>
</evidence>
<protein>
    <submittedName>
        <fullName evidence="2">Uncharacterized protein</fullName>
    </submittedName>
</protein>
<evidence type="ECO:0000313" key="2">
    <source>
        <dbReference type="EMBL" id="TWT51714.1"/>
    </source>
</evidence>
<sequence>MRNRQEEFTGFEPLSANYIYCPNQFLDVCLPNCSRGVTRIVAYVIRQTLGWLDSQGNPIQQEIFVSHRDLVKQAGVSKGAIGPALDDACRLNFLQRQSRGVACSKGTRGQSASYSLRWDDSGEYHKNVVNFAGFYCGEGHRTPVPNQFFDLIVRHESRAVAKVVGTVIRHTIGYQNQFGGRRTSAPLSHAYIGRYANLSEGRILAQAIQQAEGTGYITCIQQGRFAADSKDREPAQYSVKWLPNNASNESGSKRPTGNRFKKTSSNGSEKPAIKRFKKTSNRKTLLKDNDKQQDTAVKLAKEKLIDAGFDRRTATELASKRGLGVIERQINWLDHRNPRDSRVGMLRKAIEEDWEKPIAIKQREKVVTQRKRDTERDRILQLEDARVSESKAKRRHRKRRLQQVWDGASSQDRERWIKQAVDAETSHRIADLIRRQTPATSTPHIQVLEVIAKDRQLPKILVSET</sequence>
<dbReference type="EMBL" id="SIHI01000011">
    <property type="protein sequence ID" value="TWT51714.1"/>
    <property type="molecule type" value="Genomic_DNA"/>
</dbReference>
<feature type="compositionally biased region" description="Polar residues" evidence="1">
    <location>
        <begin position="244"/>
        <end position="255"/>
    </location>
</feature>
<feature type="region of interest" description="Disordered" evidence="1">
    <location>
        <begin position="242"/>
        <end position="271"/>
    </location>
</feature>
<dbReference type="RefSeq" id="WP_231740957.1">
    <property type="nucleotide sequence ID" value="NZ_SIHI01000011.1"/>
</dbReference>
<organism evidence="2 3">
    <name type="scientific">Thalassoglobus neptunius</name>
    <dbReference type="NCBI Taxonomy" id="1938619"/>
    <lineage>
        <taxon>Bacteria</taxon>
        <taxon>Pseudomonadati</taxon>
        <taxon>Planctomycetota</taxon>
        <taxon>Planctomycetia</taxon>
        <taxon>Planctomycetales</taxon>
        <taxon>Planctomycetaceae</taxon>
        <taxon>Thalassoglobus</taxon>
    </lineage>
</organism>
<accession>A0A5C5WLP6</accession>
<evidence type="ECO:0000256" key="1">
    <source>
        <dbReference type="SAM" id="MobiDB-lite"/>
    </source>
</evidence>
<gene>
    <name evidence="2" type="ORF">KOR42_34010</name>
</gene>
<keyword evidence="3" id="KW-1185">Reference proteome</keyword>
<comment type="caution">
    <text evidence="2">The sequence shown here is derived from an EMBL/GenBank/DDBJ whole genome shotgun (WGS) entry which is preliminary data.</text>
</comment>